<evidence type="ECO:0000256" key="1">
    <source>
        <dbReference type="SAM" id="SignalP"/>
    </source>
</evidence>
<sequence length="284" mass="31146">MKFKATLLSLALATSAMANAELNLKVFQAEPQGFSVSSTLVTGDKEAMVIDTGFTKADALRIVANVLDSNKELTTILISNADPDYYFGAETLKQFFPNAKVVSTQAVVDEIKAKLANKLEVWVPQMGANAPKTPIIPEVLKDNTLTVDGEKVEIRGTQGTLANRPYVWIPSLKTITGNVSVYNNMHVWTADSQTKAEREAWIAQLDEMKALKPTKVIAGHSSDTSTDPKSIEFTQTYLKKFEKALEQGKNSDQVIATMDKAYPNLADKGNLELSAKVNKGEMKW</sequence>
<dbReference type="SUPFAM" id="SSF56281">
    <property type="entry name" value="Metallo-hydrolase/oxidoreductase"/>
    <property type="match status" value="1"/>
</dbReference>
<dbReference type="PANTHER" id="PTHR42951:SF14">
    <property type="entry name" value="METALLO-BETA-LACTAMASE SUPERFAMILY PROTEIN"/>
    <property type="match status" value="1"/>
</dbReference>
<keyword evidence="3" id="KW-0378">Hydrolase</keyword>
<comment type="caution">
    <text evidence="3">The sequence shown here is derived from an EMBL/GenBank/DDBJ whole genome shotgun (WGS) entry which is preliminary data.</text>
</comment>
<feature type="domain" description="Metallo-beta-lactamase" evidence="2">
    <location>
        <begin position="35"/>
        <end position="220"/>
    </location>
</feature>
<dbReference type="GO" id="GO:0016787">
    <property type="term" value="F:hydrolase activity"/>
    <property type="evidence" value="ECO:0007669"/>
    <property type="project" value="UniProtKB-KW"/>
</dbReference>
<dbReference type="InterPro" id="IPR050855">
    <property type="entry name" value="NDM-1-like"/>
</dbReference>
<feature type="chain" id="PRO_5012526698" evidence="1">
    <location>
        <begin position="21"/>
        <end position="284"/>
    </location>
</feature>
<dbReference type="SMART" id="SM00849">
    <property type="entry name" value="Lactamase_B"/>
    <property type="match status" value="1"/>
</dbReference>
<dbReference type="AlphaFoldDB" id="A0A1T0AQP2"/>
<feature type="signal peptide" evidence="1">
    <location>
        <begin position="1"/>
        <end position="20"/>
    </location>
</feature>
<proteinExistence type="predicted"/>
<protein>
    <submittedName>
        <fullName evidence="3">MBL fold metallo-hydrolase</fullName>
    </submittedName>
</protein>
<accession>A0A1T0AQP2</accession>
<dbReference type="PANTHER" id="PTHR42951">
    <property type="entry name" value="METALLO-BETA-LACTAMASE DOMAIN-CONTAINING"/>
    <property type="match status" value="1"/>
</dbReference>
<dbReference type="CDD" id="cd07739">
    <property type="entry name" value="metallo-hydrolase-like_MBL-fold"/>
    <property type="match status" value="1"/>
</dbReference>
<keyword evidence="4" id="KW-1185">Reference proteome</keyword>
<organism evidence="3 4">
    <name type="scientific">Haemophilus paracuniculus</name>
    <dbReference type="NCBI Taxonomy" id="734"/>
    <lineage>
        <taxon>Bacteria</taxon>
        <taxon>Pseudomonadati</taxon>
        <taxon>Pseudomonadota</taxon>
        <taxon>Gammaproteobacteria</taxon>
        <taxon>Pasteurellales</taxon>
        <taxon>Pasteurellaceae</taxon>
        <taxon>Haemophilus</taxon>
    </lineage>
</organism>
<evidence type="ECO:0000313" key="4">
    <source>
        <dbReference type="Proteomes" id="UP000190867"/>
    </source>
</evidence>
<gene>
    <name evidence="3" type="ORF">B0187_08555</name>
</gene>
<dbReference type="RefSeq" id="WP_078237448.1">
    <property type="nucleotide sequence ID" value="NZ_MUYA01000013.1"/>
</dbReference>
<dbReference type="Proteomes" id="UP000190867">
    <property type="component" value="Unassembled WGS sequence"/>
</dbReference>
<keyword evidence="1" id="KW-0732">Signal</keyword>
<dbReference type="EMBL" id="MUYA01000013">
    <property type="protein sequence ID" value="OOR98313.1"/>
    <property type="molecule type" value="Genomic_DNA"/>
</dbReference>
<dbReference type="STRING" id="734.B0187_08555"/>
<dbReference type="OrthoDB" id="8441428at2"/>
<dbReference type="Gene3D" id="3.60.15.10">
    <property type="entry name" value="Ribonuclease Z/Hydroxyacylglutathione hydrolase-like"/>
    <property type="match status" value="1"/>
</dbReference>
<evidence type="ECO:0000313" key="3">
    <source>
        <dbReference type="EMBL" id="OOR98313.1"/>
    </source>
</evidence>
<dbReference type="InterPro" id="IPR001279">
    <property type="entry name" value="Metallo-B-lactamas"/>
</dbReference>
<reference evidence="3 4" key="1">
    <citation type="submission" date="2017-02" db="EMBL/GenBank/DDBJ databases">
        <title>Draft genome sequence of Haemophilus paracuniculus CCUG 43573 type strain.</title>
        <authorList>
            <person name="Engstrom-Jakobsson H."/>
            <person name="Salva-Serra F."/>
            <person name="Thorell K."/>
            <person name="Gonzales-Siles L."/>
            <person name="Karlsson R."/>
            <person name="Boulund F."/>
            <person name="Engstrand L."/>
            <person name="Kristiansson E."/>
            <person name="Moore E."/>
        </authorList>
    </citation>
    <scope>NUCLEOTIDE SEQUENCE [LARGE SCALE GENOMIC DNA]</scope>
    <source>
        <strain evidence="3 4">CCUG 43573</strain>
    </source>
</reference>
<dbReference type="InterPro" id="IPR036866">
    <property type="entry name" value="RibonucZ/Hydroxyglut_hydro"/>
</dbReference>
<dbReference type="Pfam" id="PF00753">
    <property type="entry name" value="Lactamase_B"/>
    <property type="match status" value="1"/>
</dbReference>
<evidence type="ECO:0000259" key="2">
    <source>
        <dbReference type="SMART" id="SM00849"/>
    </source>
</evidence>
<name>A0A1T0AQP2_9PAST</name>